<reference evidence="1" key="1">
    <citation type="submission" date="2023-03" db="EMBL/GenBank/DDBJ databases">
        <authorList>
            <person name="Steffen K."/>
            <person name="Cardenas P."/>
        </authorList>
    </citation>
    <scope>NUCLEOTIDE SEQUENCE</scope>
</reference>
<organism evidence="1 2">
    <name type="scientific">Geodia barretti</name>
    <name type="common">Barrett's horny sponge</name>
    <dbReference type="NCBI Taxonomy" id="519541"/>
    <lineage>
        <taxon>Eukaryota</taxon>
        <taxon>Metazoa</taxon>
        <taxon>Porifera</taxon>
        <taxon>Demospongiae</taxon>
        <taxon>Heteroscleromorpha</taxon>
        <taxon>Tetractinellida</taxon>
        <taxon>Astrophorina</taxon>
        <taxon>Geodiidae</taxon>
        <taxon>Geodia</taxon>
    </lineage>
</organism>
<comment type="caution">
    <text evidence="1">The sequence shown here is derived from an EMBL/GenBank/DDBJ whole genome shotgun (WGS) entry which is preliminary data.</text>
</comment>
<evidence type="ECO:0000313" key="2">
    <source>
        <dbReference type="Proteomes" id="UP001174909"/>
    </source>
</evidence>
<feature type="non-terminal residue" evidence="1">
    <location>
        <position position="1"/>
    </location>
</feature>
<dbReference type="Proteomes" id="UP001174909">
    <property type="component" value="Unassembled WGS sequence"/>
</dbReference>
<dbReference type="AlphaFoldDB" id="A0AA35RIZ0"/>
<protein>
    <submittedName>
        <fullName evidence="1">Uncharacterized protein</fullName>
    </submittedName>
</protein>
<keyword evidence="2" id="KW-1185">Reference proteome</keyword>
<dbReference type="EMBL" id="CASHTH010001182">
    <property type="protein sequence ID" value="CAI8012395.1"/>
    <property type="molecule type" value="Genomic_DNA"/>
</dbReference>
<name>A0AA35RIZ0_GEOBA</name>
<sequence>MQSNHSELEYKYPTHLVPLANLFVEKVQYTREPLRSHVNDPYTHFASSLQLSHLSWCIFRSRSVPIIPEGMCSQSDVGVYYVTCTHLS</sequence>
<evidence type="ECO:0000313" key="1">
    <source>
        <dbReference type="EMBL" id="CAI8012395.1"/>
    </source>
</evidence>
<proteinExistence type="predicted"/>
<accession>A0AA35RIZ0</accession>
<gene>
    <name evidence="1" type="ORF">GBAR_LOCUS7948</name>
</gene>